<gene>
    <name evidence="2" type="ORF">LNTAR_10686</name>
</gene>
<feature type="chain" id="PRO_5002694420" evidence="1">
    <location>
        <begin position="19"/>
        <end position="146"/>
    </location>
</feature>
<dbReference type="STRING" id="313628.LNTAR_10686"/>
<organism evidence="2 3">
    <name type="scientific">Lentisphaera araneosa HTCC2155</name>
    <dbReference type="NCBI Taxonomy" id="313628"/>
    <lineage>
        <taxon>Bacteria</taxon>
        <taxon>Pseudomonadati</taxon>
        <taxon>Lentisphaerota</taxon>
        <taxon>Lentisphaeria</taxon>
        <taxon>Lentisphaerales</taxon>
        <taxon>Lentisphaeraceae</taxon>
        <taxon>Lentisphaera</taxon>
    </lineage>
</organism>
<keyword evidence="3" id="KW-1185">Reference proteome</keyword>
<evidence type="ECO:0000256" key="1">
    <source>
        <dbReference type="SAM" id="SignalP"/>
    </source>
</evidence>
<protein>
    <submittedName>
        <fullName evidence="2">Uncharacterized protein</fullName>
    </submittedName>
</protein>
<dbReference type="AlphaFoldDB" id="A6DIU0"/>
<evidence type="ECO:0000313" key="2">
    <source>
        <dbReference type="EMBL" id="EDM28376.1"/>
    </source>
</evidence>
<keyword evidence="1" id="KW-0732">Signal</keyword>
<reference evidence="2 3" key="1">
    <citation type="journal article" date="2010" name="J. Bacteriol.">
        <title>Genome sequence of Lentisphaera araneosa HTCC2155T, the type species of the order Lentisphaerales in the phylum Lentisphaerae.</title>
        <authorList>
            <person name="Thrash J.C."/>
            <person name="Cho J.C."/>
            <person name="Vergin K.L."/>
            <person name="Morris R.M."/>
            <person name="Giovannoni S.J."/>
        </authorList>
    </citation>
    <scope>NUCLEOTIDE SEQUENCE [LARGE SCALE GENOMIC DNA]</scope>
    <source>
        <strain evidence="2 3">HTCC2155</strain>
    </source>
</reference>
<proteinExistence type="predicted"/>
<accession>A6DIU0</accession>
<dbReference type="Proteomes" id="UP000004947">
    <property type="component" value="Unassembled WGS sequence"/>
</dbReference>
<comment type="caution">
    <text evidence="2">The sequence shown here is derived from an EMBL/GenBank/DDBJ whole genome shotgun (WGS) entry which is preliminary data.</text>
</comment>
<name>A6DIU0_9BACT</name>
<sequence>MKLLLLILTAICSLHTHAYEEMISKKEAEKLIEDLAEKLQLKFDINQQYMGHANKNFSAIRVLELLRSSQHSNDPHISQAIATLELNLNSHLVTFIAYIDSKKDPNSHKLIMGALKKAVKYRTKYPYTYEHKVLNSGSKCNTSVSC</sequence>
<feature type="signal peptide" evidence="1">
    <location>
        <begin position="1"/>
        <end position="18"/>
    </location>
</feature>
<evidence type="ECO:0000313" key="3">
    <source>
        <dbReference type="Proteomes" id="UP000004947"/>
    </source>
</evidence>
<dbReference type="EMBL" id="ABCK01000005">
    <property type="protein sequence ID" value="EDM28376.1"/>
    <property type="molecule type" value="Genomic_DNA"/>
</dbReference>
<dbReference type="RefSeq" id="WP_007277818.1">
    <property type="nucleotide sequence ID" value="NZ_ABCK01000005.1"/>
</dbReference>